<gene>
    <name evidence="1" type="ORF">ENT87_06905</name>
    <name evidence="2" type="ORF">ENU30_08545</name>
</gene>
<name>A0A7J3I933_9CREN</name>
<dbReference type="EMBL" id="DTBZ01000158">
    <property type="protein sequence ID" value="HGQ19000.1"/>
    <property type="molecule type" value="Genomic_DNA"/>
</dbReference>
<dbReference type="EMBL" id="DTAI01000205">
    <property type="protein sequence ID" value="HGN37259.1"/>
    <property type="molecule type" value="Genomic_DNA"/>
</dbReference>
<reference evidence="1" key="1">
    <citation type="journal article" date="2020" name="mSystems">
        <title>Genome- and Community-Level Interaction Insights into Carbon Utilization and Element Cycling Functions of Hydrothermarchaeota in Hydrothermal Sediment.</title>
        <authorList>
            <person name="Zhou Z."/>
            <person name="Liu Y."/>
            <person name="Xu W."/>
            <person name="Pan J."/>
            <person name="Luo Z.H."/>
            <person name="Li M."/>
        </authorList>
    </citation>
    <scope>NUCLEOTIDE SEQUENCE [LARGE SCALE GENOMIC DNA]</scope>
    <source>
        <strain evidence="1">SpSt-618</strain>
        <strain evidence="2">SpSt-657</strain>
    </source>
</reference>
<proteinExistence type="predicted"/>
<sequence>MMNPIGSLDELLDNITVCVLLMNDRSGYKEFVDCIPEALHAIYRISMALGVKMRYPTISMILNYTRGFNKLEEFDIEEIIELLKELVNNSNRENPNRILQRISRIAMGREIAVNVNPKDALELLLATLYAMFLSTLDDSEEYVQEIPIISIPQTSVGTITV</sequence>
<protein>
    <submittedName>
        <fullName evidence="1">Uncharacterized protein</fullName>
    </submittedName>
</protein>
<organism evidence="1">
    <name type="scientific">Ignisphaera aggregans</name>
    <dbReference type="NCBI Taxonomy" id="334771"/>
    <lineage>
        <taxon>Archaea</taxon>
        <taxon>Thermoproteota</taxon>
        <taxon>Thermoprotei</taxon>
        <taxon>Desulfurococcales</taxon>
        <taxon>Desulfurococcaceae</taxon>
        <taxon>Ignisphaera</taxon>
    </lineage>
</organism>
<evidence type="ECO:0000313" key="1">
    <source>
        <dbReference type="EMBL" id="HGN37259.1"/>
    </source>
</evidence>
<evidence type="ECO:0000313" key="2">
    <source>
        <dbReference type="EMBL" id="HGQ19000.1"/>
    </source>
</evidence>
<comment type="caution">
    <text evidence="1">The sequence shown here is derived from an EMBL/GenBank/DDBJ whole genome shotgun (WGS) entry which is preliminary data.</text>
</comment>
<accession>A0A7J3I933</accession>
<dbReference type="AlphaFoldDB" id="A0A7J3I933"/>